<dbReference type="PANTHER" id="PTHR35754:SF2">
    <property type="entry name" value="ATP SYNTHASE SUBUNIT B"/>
    <property type="match status" value="1"/>
</dbReference>
<protein>
    <submittedName>
        <fullName evidence="1">Uncharacterized protein</fullName>
    </submittedName>
</protein>
<accession>A0AA36I7G5</accession>
<reference evidence="1" key="1">
    <citation type="submission" date="2023-08" db="EMBL/GenBank/DDBJ databases">
        <authorList>
            <person name="Chen Y."/>
            <person name="Shah S."/>
            <person name="Dougan E. K."/>
            <person name="Thang M."/>
            <person name="Chan C."/>
        </authorList>
    </citation>
    <scope>NUCLEOTIDE SEQUENCE</scope>
</reference>
<dbReference type="PANTHER" id="PTHR35754">
    <property type="entry name" value="ATP SYNTHASE SUBUNIT B"/>
    <property type="match status" value="1"/>
</dbReference>
<proteinExistence type="predicted"/>
<name>A0AA36I7G5_9DINO</name>
<dbReference type="EMBL" id="CAUJNA010000898">
    <property type="protein sequence ID" value="CAJ1382404.1"/>
    <property type="molecule type" value="Genomic_DNA"/>
</dbReference>
<comment type="caution">
    <text evidence="1">The sequence shown here is derived from an EMBL/GenBank/DDBJ whole genome shotgun (WGS) entry which is preliminary data.</text>
</comment>
<dbReference type="AlphaFoldDB" id="A0AA36I7G5"/>
<sequence length="405" mass="45533">MEQLRILQQKSALLVKLRSDSSLSAQEESCIAETLLAMQHSFGEETLQRLKLLRSYLPLLEDQALAELLPAPAPAAPTAPVAPAAPGACHVTIEGVDLAQSALEDFASSYFMFHGLETSPGNLLKFLPFLGFLEGHLYCLDQQNEDSLTAAAADLQAPLPEDPFGPLREVLKERTWLTPRLEQELAQGARFWSLERKICRALRGEGRLLQAEAEEALRLKSFDYRAMNLLLYRMRGEEPNEAFMDFLVTSEVLVEIGDDLVDYYEDVERNSFNIYRCFLALHGVQGGAELLRFIREAEAAYRRALASLEPSLASAWLRQTRLSKRHSCGSETPQGAQWEVTKKARPDSAVQVQPEQKTGAVRRFKFPQIKPHPWHKVFRARTSADAVDYISKLLVYDPKLRPPGL</sequence>
<evidence type="ECO:0000313" key="1">
    <source>
        <dbReference type="EMBL" id="CAJ1382404.1"/>
    </source>
</evidence>
<dbReference type="Proteomes" id="UP001178507">
    <property type="component" value="Unassembled WGS sequence"/>
</dbReference>
<feature type="non-terminal residue" evidence="1">
    <location>
        <position position="405"/>
    </location>
</feature>
<gene>
    <name evidence="1" type="ORF">EVOR1521_LOCUS9782</name>
</gene>
<organism evidence="1 2">
    <name type="scientific">Effrenium voratum</name>
    <dbReference type="NCBI Taxonomy" id="2562239"/>
    <lineage>
        <taxon>Eukaryota</taxon>
        <taxon>Sar</taxon>
        <taxon>Alveolata</taxon>
        <taxon>Dinophyceae</taxon>
        <taxon>Suessiales</taxon>
        <taxon>Symbiodiniaceae</taxon>
        <taxon>Effrenium</taxon>
    </lineage>
</organism>
<evidence type="ECO:0000313" key="2">
    <source>
        <dbReference type="Proteomes" id="UP001178507"/>
    </source>
</evidence>
<keyword evidence="2" id="KW-1185">Reference proteome</keyword>
<dbReference type="Gene3D" id="1.10.510.10">
    <property type="entry name" value="Transferase(Phosphotransferase) domain 1"/>
    <property type="match status" value="1"/>
</dbReference>